<feature type="compositionally biased region" description="Basic and acidic residues" evidence="1">
    <location>
        <begin position="88"/>
        <end position="102"/>
    </location>
</feature>
<feature type="compositionally biased region" description="Basic and acidic residues" evidence="1">
    <location>
        <begin position="113"/>
        <end position="141"/>
    </location>
</feature>
<feature type="region of interest" description="Disordered" evidence="1">
    <location>
        <begin position="36"/>
        <end position="192"/>
    </location>
</feature>
<evidence type="ECO:0000313" key="3">
    <source>
        <dbReference type="EMBL" id="THH11018.1"/>
    </source>
</evidence>
<feature type="compositionally biased region" description="Pro residues" evidence="1">
    <location>
        <begin position="54"/>
        <end position="64"/>
    </location>
</feature>
<dbReference type="InterPro" id="IPR040219">
    <property type="entry name" value="KIAA1143-like"/>
</dbReference>
<accession>A0A4S4LI83</accession>
<dbReference type="OrthoDB" id="2553298at2759"/>
<organism evidence="3 4">
    <name type="scientific">Phellinidium pouzarii</name>
    <dbReference type="NCBI Taxonomy" id="167371"/>
    <lineage>
        <taxon>Eukaryota</taxon>
        <taxon>Fungi</taxon>
        <taxon>Dikarya</taxon>
        <taxon>Basidiomycota</taxon>
        <taxon>Agaricomycotina</taxon>
        <taxon>Agaricomycetes</taxon>
        <taxon>Hymenochaetales</taxon>
        <taxon>Hymenochaetaceae</taxon>
        <taxon>Phellinidium</taxon>
    </lineage>
</organism>
<dbReference type="PANTHER" id="PTHR31195">
    <property type="entry name" value="GEO02494P1"/>
    <property type="match status" value="1"/>
</dbReference>
<evidence type="ECO:0000259" key="2">
    <source>
        <dbReference type="Pfam" id="PF15377"/>
    </source>
</evidence>
<dbReference type="PANTHER" id="PTHR31195:SF2">
    <property type="entry name" value="GEO02494P1"/>
    <property type="match status" value="1"/>
</dbReference>
<comment type="caution">
    <text evidence="3">The sequence shown here is derived from an EMBL/GenBank/DDBJ whole genome shotgun (WGS) entry which is preliminary data.</text>
</comment>
<reference evidence="3 4" key="1">
    <citation type="submission" date="2019-02" db="EMBL/GenBank/DDBJ databases">
        <title>Genome sequencing of the rare red list fungi Phellinidium pouzarii.</title>
        <authorList>
            <person name="Buettner E."/>
            <person name="Kellner H."/>
        </authorList>
    </citation>
    <scope>NUCLEOTIDE SEQUENCE [LARGE SCALE GENOMIC DNA]</scope>
    <source>
        <strain evidence="3 4">DSM 108285</strain>
    </source>
</reference>
<dbReference type="InterPro" id="IPR027911">
    <property type="entry name" value="DUF4604"/>
</dbReference>
<gene>
    <name evidence="3" type="ORF">EW145_g919</name>
</gene>
<proteinExistence type="predicted"/>
<feature type="domain" description="DUF4604" evidence="2">
    <location>
        <begin position="14"/>
        <end position="188"/>
    </location>
</feature>
<feature type="compositionally biased region" description="Acidic residues" evidence="1">
    <location>
        <begin position="69"/>
        <end position="79"/>
    </location>
</feature>
<evidence type="ECO:0000313" key="4">
    <source>
        <dbReference type="Proteomes" id="UP000308199"/>
    </source>
</evidence>
<protein>
    <recommendedName>
        <fullName evidence="2">DUF4604 domain-containing protein</fullName>
    </recommendedName>
</protein>
<name>A0A4S4LI83_9AGAM</name>
<dbReference type="EMBL" id="SGPK01000022">
    <property type="protein sequence ID" value="THH11018.1"/>
    <property type="molecule type" value="Genomic_DNA"/>
</dbReference>
<keyword evidence="4" id="KW-1185">Reference proteome</keyword>
<sequence>MAPKEPTRYQVSSRLAYSQSTPAFIQRLKNNVAGVSNEDEHDAFDDWQAASGRPPIPRRPSPPQRPDDDLGSADEDDGDEKPQVVVLKEGKHMTAREVENEKRRARNLPPLPDESHETEDNTREDGKKDTKEKMKAGDSDSVKSTGKKRKAVGDDLDEVVNKEKPEKKSKKTTKAKKANNGALLSFGDNLDG</sequence>
<feature type="compositionally biased region" description="Basic residues" evidence="1">
    <location>
        <begin position="167"/>
        <end position="177"/>
    </location>
</feature>
<dbReference type="AlphaFoldDB" id="A0A4S4LI83"/>
<evidence type="ECO:0000256" key="1">
    <source>
        <dbReference type="SAM" id="MobiDB-lite"/>
    </source>
</evidence>
<dbReference type="Pfam" id="PF15377">
    <property type="entry name" value="DUF4604"/>
    <property type="match status" value="1"/>
</dbReference>
<dbReference type="Proteomes" id="UP000308199">
    <property type="component" value="Unassembled WGS sequence"/>
</dbReference>